<dbReference type="PANTHER" id="PTHR43771">
    <property type="entry name" value="PHOSPHOMANNOMUTASE"/>
    <property type="match status" value="1"/>
</dbReference>
<dbReference type="InterPro" id="IPR016066">
    <property type="entry name" value="A-D-PHexomutase_CS"/>
</dbReference>
<dbReference type="GO" id="GO:0000287">
    <property type="term" value="F:magnesium ion binding"/>
    <property type="evidence" value="ECO:0007669"/>
    <property type="project" value="InterPro"/>
</dbReference>
<dbReference type="PRINTS" id="PR00509">
    <property type="entry name" value="PGMPMM"/>
</dbReference>
<protein>
    <recommendedName>
        <fullName evidence="14">Phosphomannomutase</fullName>
    </recommendedName>
</protein>
<dbReference type="InterPro" id="IPR005841">
    <property type="entry name" value="Alpha-D-phosphohexomutase_SF"/>
</dbReference>
<dbReference type="InterPro" id="IPR036900">
    <property type="entry name" value="A-D-PHexomutase_C_sf"/>
</dbReference>
<name>A0A1F5GB30_9BACT</name>
<dbReference type="GO" id="GO:0016868">
    <property type="term" value="F:intramolecular phosphotransferase activity"/>
    <property type="evidence" value="ECO:0007669"/>
    <property type="project" value="InterPro"/>
</dbReference>
<dbReference type="Pfam" id="PF02880">
    <property type="entry name" value="PGM_PMM_III"/>
    <property type="match status" value="1"/>
</dbReference>
<dbReference type="Gene3D" id="3.30.310.50">
    <property type="entry name" value="Alpha-D-phosphohexomutase, C-terminal domain"/>
    <property type="match status" value="1"/>
</dbReference>
<dbReference type="PROSITE" id="PS00710">
    <property type="entry name" value="PGM_PMM"/>
    <property type="match status" value="1"/>
</dbReference>
<dbReference type="InterPro" id="IPR005845">
    <property type="entry name" value="A-D-PHexomutase_a/b/a-II"/>
</dbReference>
<evidence type="ECO:0000256" key="6">
    <source>
        <dbReference type="ARBA" id="ARBA00023235"/>
    </source>
</evidence>
<evidence type="ECO:0000256" key="7">
    <source>
        <dbReference type="RuleBase" id="RU004326"/>
    </source>
</evidence>
<keyword evidence="3" id="KW-0597">Phosphoprotein</keyword>
<gene>
    <name evidence="12" type="ORF">A3D04_00775</name>
</gene>
<evidence type="ECO:0000256" key="4">
    <source>
        <dbReference type="ARBA" id="ARBA00022723"/>
    </source>
</evidence>
<dbReference type="Pfam" id="PF02878">
    <property type="entry name" value="PGM_PMM_I"/>
    <property type="match status" value="1"/>
</dbReference>
<keyword evidence="5 7" id="KW-0460">Magnesium</keyword>
<proteinExistence type="inferred from homology"/>
<dbReference type="EMBL" id="MFBD01000013">
    <property type="protein sequence ID" value="OGD89050.1"/>
    <property type="molecule type" value="Genomic_DNA"/>
</dbReference>
<reference evidence="12 13" key="1">
    <citation type="journal article" date="2016" name="Nat. Commun.">
        <title>Thousands of microbial genomes shed light on interconnected biogeochemical processes in an aquifer system.</title>
        <authorList>
            <person name="Anantharaman K."/>
            <person name="Brown C.T."/>
            <person name="Hug L.A."/>
            <person name="Sharon I."/>
            <person name="Castelle C.J."/>
            <person name="Probst A.J."/>
            <person name="Thomas B.C."/>
            <person name="Singh A."/>
            <person name="Wilkins M.J."/>
            <person name="Karaoz U."/>
            <person name="Brodie E.L."/>
            <person name="Williams K.H."/>
            <person name="Hubbard S.S."/>
            <person name="Banfield J.F."/>
        </authorList>
    </citation>
    <scope>NUCLEOTIDE SEQUENCE [LARGE SCALE GENOMIC DNA]</scope>
</reference>
<evidence type="ECO:0000259" key="9">
    <source>
        <dbReference type="Pfam" id="PF02878"/>
    </source>
</evidence>
<feature type="domain" description="Alpha-D-phosphohexomutase C-terminal" evidence="8">
    <location>
        <begin position="380"/>
        <end position="443"/>
    </location>
</feature>
<feature type="domain" description="Alpha-D-phosphohexomutase alpha/beta/alpha" evidence="9">
    <location>
        <begin position="7"/>
        <end position="136"/>
    </location>
</feature>
<dbReference type="PANTHER" id="PTHR43771:SF2">
    <property type="entry name" value="PHOSPHOMANNOMUTASE_PHOSPHOGLUCOMUTASE"/>
    <property type="match status" value="1"/>
</dbReference>
<dbReference type="SUPFAM" id="SSF53738">
    <property type="entry name" value="Phosphoglucomutase, first 3 domains"/>
    <property type="match status" value="3"/>
</dbReference>
<accession>A0A1F5GB30</accession>
<dbReference type="InterPro" id="IPR005846">
    <property type="entry name" value="A-D-PHexomutase_a/b/a-III"/>
</dbReference>
<dbReference type="InterPro" id="IPR005844">
    <property type="entry name" value="A-D-PHexomutase_a/b/a-I"/>
</dbReference>
<evidence type="ECO:0000313" key="12">
    <source>
        <dbReference type="EMBL" id="OGD89050.1"/>
    </source>
</evidence>
<evidence type="ECO:0000256" key="1">
    <source>
        <dbReference type="ARBA" id="ARBA00001946"/>
    </source>
</evidence>
<evidence type="ECO:0000256" key="5">
    <source>
        <dbReference type="ARBA" id="ARBA00022842"/>
    </source>
</evidence>
<dbReference type="Pfam" id="PF00408">
    <property type="entry name" value="PGM_PMM_IV"/>
    <property type="match status" value="1"/>
</dbReference>
<comment type="similarity">
    <text evidence="2 7">Belongs to the phosphohexose mutase family.</text>
</comment>
<evidence type="ECO:0000259" key="8">
    <source>
        <dbReference type="Pfam" id="PF00408"/>
    </source>
</evidence>
<dbReference type="STRING" id="1797714.A3D04_00775"/>
<evidence type="ECO:0000256" key="3">
    <source>
        <dbReference type="ARBA" id="ARBA00022553"/>
    </source>
</evidence>
<evidence type="ECO:0008006" key="14">
    <source>
        <dbReference type="Google" id="ProtNLM"/>
    </source>
</evidence>
<dbReference type="CDD" id="cd03089">
    <property type="entry name" value="PMM_PGM"/>
    <property type="match status" value="1"/>
</dbReference>
<feature type="domain" description="Alpha-D-phosphohexomutase alpha/beta/alpha" evidence="10">
    <location>
        <begin position="153"/>
        <end position="253"/>
    </location>
</feature>
<comment type="caution">
    <text evidence="12">The sequence shown here is derived from an EMBL/GenBank/DDBJ whole genome shotgun (WGS) entry which is preliminary data.</text>
</comment>
<dbReference type="GO" id="GO:0005975">
    <property type="term" value="P:carbohydrate metabolic process"/>
    <property type="evidence" value="ECO:0007669"/>
    <property type="project" value="InterPro"/>
</dbReference>
<dbReference type="InterPro" id="IPR005843">
    <property type="entry name" value="A-D-PHexomutase_C"/>
</dbReference>
<evidence type="ECO:0000313" key="13">
    <source>
        <dbReference type="Proteomes" id="UP000177369"/>
    </source>
</evidence>
<comment type="cofactor">
    <cofactor evidence="1">
        <name>Mg(2+)</name>
        <dbReference type="ChEBI" id="CHEBI:18420"/>
    </cofactor>
</comment>
<keyword evidence="6" id="KW-0413">Isomerase</keyword>
<dbReference type="AlphaFoldDB" id="A0A1F5GB30"/>
<evidence type="ECO:0000256" key="2">
    <source>
        <dbReference type="ARBA" id="ARBA00010231"/>
    </source>
</evidence>
<feature type="domain" description="Alpha-D-phosphohexomutase alpha/beta/alpha" evidence="11">
    <location>
        <begin position="258"/>
        <end position="368"/>
    </location>
</feature>
<dbReference type="SUPFAM" id="SSF55957">
    <property type="entry name" value="Phosphoglucomutase, C-terminal domain"/>
    <property type="match status" value="1"/>
</dbReference>
<organism evidence="12 13">
    <name type="scientific">Candidatus Curtissbacteria bacterium RIFCSPHIGHO2_02_FULL_40_16b</name>
    <dbReference type="NCBI Taxonomy" id="1797714"/>
    <lineage>
        <taxon>Bacteria</taxon>
        <taxon>Candidatus Curtissiibacteriota</taxon>
    </lineage>
</organism>
<dbReference type="Gene3D" id="3.40.120.10">
    <property type="entry name" value="Alpha-D-Glucose-1,6-Bisphosphate, subunit A, domain 3"/>
    <property type="match status" value="3"/>
</dbReference>
<keyword evidence="4 7" id="KW-0479">Metal-binding</keyword>
<dbReference type="Proteomes" id="UP000177369">
    <property type="component" value="Unassembled WGS sequence"/>
</dbReference>
<evidence type="ECO:0000259" key="10">
    <source>
        <dbReference type="Pfam" id="PF02879"/>
    </source>
</evidence>
<evidence type="ECO:0000259" key="11">
    <source>
        <dbReference type="Pfam" id="PF02880"/>
    </source>
</evidence>
<sequence length="465" mass="51963">MQLNEAIFRDYDIRGIVGRDLSDEFSLHFGKAFGTYLAQKGAVEAFVGRDVRESSPSYYAQAIEGLVSTGVSVIRIGLVTSPMMYWARKFYKIDGGLSVTASHNPPQYNGFKPASGGGALFGEEIQKIKRLMMSEEYSTGKGKVEDREIYEEYYGDIQKRVKISRPLSVIVDCGNSTAGPFAPTIIERLGVSVKKLYCDIDPKFPNHPPDPVDATAYPDIVKMIREAKPPGRYQLGLLFDGDADRLGAVDEEGTIVRGDQMTALCARHILNKKPNSKILFELQCSKSATDDVEGHGGEVVLTRVGHSYIEEALKQEDGELAGETSGHIFFKDNWYGFDDAIYAACRLLEYVAESGQTLKALVESLPKYYSTPQTRVYAPDHRKFEIIEEIKAYFKSKKYEMLTIDGIRLEFADGWGVVRASNTQPALTMRAEATTEEKLAAIKFIIEEALYKYKKEGVYIEWGKV</sequence>
<dbReference type="Pfam" id="PF02879">
    <property type="entry name" value="PGM_PMM_II"/>
    <property type="match status" value="1"/>
</dbReference>
<dbReference type="InterPro" id="IPR016055">
    <property type="entry name" value="A-D-PHexomutase_a/b/a-I/II/III"/>
</dbReference>